<dbReference type="EMBL" id="JAYMYS010000006">
    <property type="protein sequence ID" value="KAK7389008.1"/>
    <property type="molecule type" value="Genomic_DNA"/>
</dbReference>
<comment type="caution">
    <text evidence="1">The sequence shown here is derived from an EMBL/GenBank/DDBJ whole genome shotgun (WGS) entry which is preliminary data.</text>
</comment>
<dbReference type="AlphaFoldDB" id="A0AAN9XDY7"/>
<organism evidence="1 2">
    <name type="scientific">Psophocarpus tetragonolobus</name>
    <name type="common">Winged bean</name>
    <name type="synonym">Dolichos tetragonolobus</name>
    <dbReference type="NCBI Taxonomy" id="3891"/>
    <lineage>
        <taxon>Eukaryota</taxon>
        <taxon>Viridiplantae</taxon>
        <taxon>Streptophyta</taxon>
        <taxon>Embryophyta</taxon>
        <taxon>Tracheophyta</taxon>
        <taxon>Spermatophyta</taxon>
        <taxon>Magnoliopsida</taxon>
        <taxon>eudicotyledons</taxon>
        <taxon>Gunneridae</taxon>
        <taxon>Pentapetalae</taxon>
        <taxon>rosids</taxon>
        <taxon>fabids</taxon>
        <taxon>Fabales</taxon>
        <taxon>Fabaceae</taxon>
        <taxon>Papilionoideae</taxon>
        <taxon>50 kb inversion clade</taxon>
        <taxon>NPAAA clade</taxon>
        <taxon>indigoferoid/millettioid clade</taxon>
        <taxon>Phaseoleae</taxon>
        <taxon>Psophocarpus</taxon>
    </lineage>
</organism>
<evidence type="ECO:0000313" key="2">
    <source>
        <dbReference type="Proteomes" id="UP001386955"/>
    </source>
</evidence>
<dbReference type="Proteomes" id="UP001386955">
    <property type="component" value="Unassembled WGS sequence"/>
</dbReference>
<accession>A0AAN9XDY7</accession>
<reference evidence="1 2" key="1">
    <citation type="submission" date="2024-01" db="EMBL/GenBank/DDBJ databases">
        <title>The genomes of 5 underutilized Papilionoideae crops provide insights into root nodulation and disease resistanc.</title>
        <authorList>
            <person name="Jiang F."/>
        </authorList>
    </citation>
    <scope>NUCLEOTIDE SEQUENCE [LARGE SCALE GENOMIC DNA]</scope>
    <source>
        <strain evidence="1">DUOXIRENSHENG_FW03</strain>
        <tissue evidence="1">Leaves</tissue>
    </source>
</reference>
<name>A0AAN9XDY7_PSOTE</name>
<protein>
    <submittedName>
        <fullName evidence="1">Uncharacterized protein</fullName>
    </submittedName>
</protein>
<gene>
    <name evidence="1" type="ORF">VNO78_23839</name>
</gene>
<keyword evidence="2" id="KW-1185">Reference proteome</keyword>
<sequence>MFVVDVTENNKVLSKLDTFFFSDEFCVFTPAHYMTGGSCGNGALPHTDLKSIQVLIDRREPPFLNIGKGPPTRPPLNFVTISDGWVSQD</sequence>
<evidence type="ECO:0000313" key="1">
    <source>
        <dbReference type="EMBL" id="KAK7389008.1"/>
    </source>
</evidence>
<proteinExistence type="predicted"/>